<evidence type="ECO:0000313" key="4">
    <source>
        <dbReference type="EnsemblMetazoa" id="XP_030839149"/>
    </source>
</evidence>
<feature type="region of interest" description="Disordered" evidence="1">
    <location>
        <begin position="490"/>
        <end position="511"/>
    </location>
</feature>
<dbReference type="Proteomes" id="UP000007110">
    <property type="component" value="Unassembled WGS sequence"/>
</dbReference>
<sequence length="511" mass="55104">MANMKVWMTLLVLISFHGNSESQTEMVTMTTEMMGTAPMTFRTLPPPPPPSIPPPPPTTVEPTPEPPVTTRIPPPPPPPSPPPPPPPSSTVPTTPTPTPNLPTTTSRTSTRMLTTTVAIEPTQMPIETTRQRTEPINVEPNPVAESLGKIGVLLTSPLEEFDREEFKKVISREVNNYCSEFTGQCAGEGTVSAKNVVIIRAELYEQPEANGAGRRLLQEQQILVEYYVQDPFLSTNVILTTEQQRMFLANEGVNDALQNDIDGYSGIAPVYAEPLGNDGLEGWEIALIVIGSVAAAGLVIGAVAFRMSKSKFSRSFRKEQAYGSGTAGQENYTANGTYWKWLFYSRSNRLDTPKTKPSVDEADVATQVKYKDIVSATGFEAVEGKPKNEANPTLSNNENKPNGGTSMVVTAEISSSSSGSSTSSEHGDTELDATAQEQQEIPPKYEPPPPITDTDPGTDPGTEEILAQVEEAEVFNEFDKLVASQSGELAVNSAAFKNPGFVTSPDEGSTQ</sequence>
<keyword evidence="2" id="KW-0812">Transmembrane</keyword>
<feature type="chain" id="PRO_5029675506" evidence="3">
    <location>
        <begin position="23"/>
        <end position="511"/>
    </location>
</feature>
<keyword evidence="2" id="KW-1133">Transmembrane helix</keyword>
<keyword evidence="5" id="KW-1185">Reference proteome</keyword>
<feature type="signal peptide" evidence="3">
    <location>
        <begin position="1"/>
        <end position="22"/>
    </location>
</feature>
<feature type="transmembrane region" description="Helical" evidence="2">
    <location>
        <begin position="285"/>
        <end position="305"/>
    </location>
</feature>
<dbReference type="OMA" id="KANCAGD"/>
<feature type="compositionally biased region" description="Low complexity" evidence="1">
    <location>
        <begin position="414"/>
        <end position="424"/>
    </location>
</feature>
<dbReference type="AlphaFoldDB" id="A0A7M7SXS5"/>
<feature type="compositionally biased region" description="Low complexity" evidence="1">
    <location>
        <begin position="101"/>
        <end position="110"/>
    </location>
</feature>
<feature type="compositionally biased region" description="Pro residues" evidence="1">
    <location>
        <begin position="44"/>
        <end position="100"/>
    </location>
</feature>
<protein>
    <submittedName>
        <fullName evidence="4">Uncharacterized protein</fullName>
    </submittedName>
</protein>
<dbReference type="InParanoid" id="A0A7M7SXS5"/>
<evidence type="ECO:0000256" key="1">
    <source>
        <dbReference type="SAM" id="MobiDB-lite"/>
    </source>
</evidence>
<feature type="region of interest" description="Disordered" evidence="1">
    <location>
        <begin position="38"/>
        <end position="110"/>
    </location>
</feature>
<name>A0A7M7SXS5_STRPU</name>
<keyword evidence="2" id="KW-0472">Membrane</keyword>
<feature type="region of interest" description="Disordered" evidence="1">
    <location>
        <begin position="382"/>
        <end position="465"/>
    </location>
</feature>
<accession>A0A7M7SXS5</accession>
<dbReference type="OrthoDB" id="10180607at2759"/>
<evidence type="ECO:0000256" key="3">
    <source>
        <dbReference type="SAM" id="SignalP"/>
    </source>
</evidence>
<dbReference type="RefSeq" id="XP_030839149.1">
    <property type="nucleotide sequence ID" value="XM_030983289.1"/>
</dbReference>
<evidence type="ECO:0000256" key="2">
    <source>
        <dbReference type="SAM" id="Phobius"/>
    </source>
</evidence>
<dbReference type="KEGG" id="spu:115918163"/>
<organism evidence="4 5">
    <name type="scientific">Strongylocentrotus purpuratus</name>
    <name type="common">Purple sea urchin</name>
    <dbReference type="NCBI Taxonomy" id="7668"/>
    <lineage>
        <taxon>Eukaryota</taxon>
        <taxon>Metazoa</taxon>
        <taxon>Echinodermata</taxon>
        <taxon>Eleutherozoa</taxon>
        <taxon>Echinozoa</taxon>
        <taxon>Echinoidea</taxon>
        <taxon>Euechinoidea</taxon>
        <taxon>Echinacea</taxon>
        <taxon>Camarodonta</taxon>
        <taxon>Echinidea</taxon>
        <taxon>Strongylocentrotidae</taxon>
        <taxon>Strongylocentrotus</taxon>
    </lineage>
</organism>
<dbReference type="EnsemblMetazoa" id="XM_030983289">
    <property type="protein sequence ID" value="XP_030839149"/>
    <property type="gene ID" value="LOC115918163"/>
</dbReference>
<keyword evidence="3" id="KW-0732">Signal</keyword>
<reference evidence="5" key="1">
    <citation type="submission" date="2015-02" db="EMBL/GenBank/DDBJ databases">
        <title>Genome sequencing for Strongylocentrotus purpuratus.</title>
        <authorList>
            <person name="Murali S."/>
            <person name="Liu Y."/>
            <person name="Vee V."/>
            <person name="English A."/>
            <person name="Wang M."/>
            <person name="Skinner E."/>
            <person name="Han Y."/>
            <person name="Muzny D.M."/>
            <person name="Worley K.C."/>
            <person name="Gibbs R.A."/>
        </authorList>
    </citation>
    <scope>NUCLEOTIDE SEQUENCE</scope>
</reference>
<evidence type="ECO:0000313" key="5">
    <source>
        <dbReference type="Proteomes" id="UP000007110"/>
    </source>
</evidence>
<feature type="compositionally biased region" description="Low complexity" evidence="1">
    <location>
        <begin position="452"/>
        <end position="464"/>
    </location>
</feature>
<proteinExistence type="predicted"/>
<reference evidence="4" key="2">
    <citation type="submission" date="2021-01" db="UniProtKB">
        <authorList>
            <consortium name="EnsemblMetazoa"/>
        </authorList>
    </citation>
    <scope>IDENTIFICATION</scope>
</reference>
<feature type="compositionally biased region" description="Polar residues" evidence="1">
    <location>
        <begin position="390"/>
        <end position="408"/>
    </location>
</feature>
<dbReference type="GeneID" id="115918163"/>